<reference evidence="2 3" key="1">
    <citation type="submission" date="2015-07" db="EMBL/GenBank/DDBJ databases">
        <title>The genome of Melipona quadrifasciata.</title>
        <authorList>
            <person name="Pan H."/>
            <person name="Kapheim K."/>
        </authorList>
    </citation>
    <scope>NUCLEOTIDE SEQUENCE [LARGE SCALE GENOMIC DNA]</scope>
    <source>
        <strain evidence="2">0111107301</strain>
        <tissue evidence="2">Whole body</tissue>
    </source>
</reference>
<dbReference type="AlphaFoldDB" id="A0A0M9A6L3"/>
<dbReference type="Proteomes" id="UP000053105">
    <property type="component" value="Unassembled WGS sequence"/>
</dbReference>
<sequence>MVKLTINRRNSEIHSSRSSPRSYIYSTFIDSSLRILGDLRILSSPRILASYSIIQHQIHHYNCKKRKSELLARFKSPQKGQSSAKCQQVLRITLSMISGLLAEILLKGHWEFRLDDPFQVRRDFPRHSDWHVLEEVCKQRDDLRNPTRVILMSESLEKSKECYKAKTLRGESVSSDQSLFNIPDASKNRIVTTRINTHEISSKSVIGSSVCSLKIQNPNKKNDSNKMIMMKKTNKPAENVPTSEESSPRVASMKYDEVLLKPEQRSHLYRQEQNKILRREMKEETPWKRDQEFPKRASEEHKQASDSSEKDQQIRETNMEECLLPGHK</sequence>
<proteinExistence type="predicted"/>
<protein>
    <submittedName>
        <fullName evidence="2">Uncharacterized protein</fullName>
    </submittedName>
</protein>
<feature type="compositionally biased region" description="Basic and acidic residues" evidence="1">
    <location>
        <begin position="266"/>
        <end position="318"/>
    </location>
</feature>
<dbReference type="EMBL" id="KQ435724">
    <property type="protein sequence ID" value="KOX78287.1"/>
    <property type="molecule type" value="Genomic_DNA"/>
</dbReference>
<feature type="region of interest" description="Disordered" evidence="1">
    <location>
        <begin position="266"/>
        <end position="328"/>
    </location>
</feature>
<accession>A0A0M9A6L3</accession>
<feature type="region of interest" description="Disordered" evidence="1">
    <location>
        <begin position="231"/>
        <end position="251"/>
    </location>
</feature>
<evidence type="ECO:0000256" key="1">
    <source>
        <dbReference type="SAM" id="MobiDB-lite"/>
    </source>
</evidence>
<evidence type="ECO:0000313" key="3">
    <source>
        <dbReference type="Proteomes" id="UP000053105"/>
    </source>
</evidence>
<organism evidence="2 3">
    <name type="scientific">Melipona quadrifasciata</name>
    <dbReference type="NCBI Taxonomy" id="166423"/>
    <lineage>
        <taxon>Eukaryota</taxon>
        <taxon>Metazoa</taxon>
        <taxon>Ecdysozoa</taxon>
        <taxon>Arthropoda</taxon>
        <taxon>Hexapoda</taxon>
        <taxon>Insecta</taxon>
        <taxon>Pterygota</taxon>
        <taxon>Neoptera</taxon>
        <taxon>Endopterygota</taxon>
        <taxon>Hymenoptera</taxon>
        <taxon>Apocrita</taxon>
        <taxon>Aculeata</taxon>
        <taxon>Apoidea</taxon>
        <taxon>Anthophila</taxon>
        <taxon>Apidae</taxon>
        <taxon>Melipona</taxon>
    </lineage>
</organism>
<name>A0A0M9A6L3_9HYME</name>
<evidence type="ECO:0000313" key="2">
    <source>
        <dbReference type="EMBL" id="KOX78287.1"/>
    </source>
</evidence>
<keyword evidence="3" id="KW-1185">Reference proteome</keyword>
<gene>
    <name evidence="2" type="ORF">WN51_07693</name>
</gene>